<keyword evidence="1" id="KW-0812">Transmembrane</keyword>
<keyword evidence="1" id="KW-0472">Membrane</keyword>
<feature type="transmembrane region" description="Helical" evidence="1">
    <location>
        <begin position="37"/>
        <end position="61"/>
    </location>
</feature>
<proteinExistence type="predicted"/>
<dbReference type="OrthoDB" id="120491at2"/>
<evidence type="ECO:0000313" key="2">
    <source>
        <dbReference type="EMBL" id="QEE30978.1"/>
    </source>
</evidence>
<accession>A0A5B9EG02</accession>
<evidence type="ECO:0000313" key="3">
    <source>
        <dbReference type="Proteomes" id="UP000321820"/>
    </source>
</evidence>
<organism evidence="2 3">
    <name type="scientific">Terriglobus albidus</name>
    <dbReference type="NCBI Taxonomy" id="1592106"/>
    <lineage>
        <taxon>Bacteria</taxon>
        <taxon>Pseudomonadati</taxon>
        <taxon>Acidobacteriota</taxon>
        <taxon>Terriglobia</taxon>
        <taxon>Terriglobales</taxon>
        <taxon>Acidobacteriaceae</taxon>
        <taxon>Terriglobus</taxon>
    </lineage>
</organism>
<dbReference type="EMBL" id="CP042806">
    <property type="protein sequence ID" value="QEE30978.1"/>
    <property type="molecule type" value="Genomic_DNA"/>
</dbReference>
<reference evidence="2 3" key="1">
    <citation type="submission" date="2019-08" db="EMBL/GenBank/DDBJ databases">
        <title>Complete genome sequence of Terriglobus albidus strain ORNL.</title>
        <authorList>
            <person name="Podar M."/>
        </authorList>
    </citation>
    <scope>NUCLEOTIDE SEQUENCE [LARGE SCALE GENOMIC DNA]</scope>
    <source>
        <strain evidence="2 3">ORNL</strain>
    </source>
</reference>
<feature type="transmembrane region" description="Helical" evidence="1">
    <location>
        <begin position="76"/>
        <end position="96"/>
    </location>
</feature>
<evidence type="ECO:0000256" key="1">
    <source>
        <dbReference type="SAM" id="Phobius"/>
    </source>
</evidence>
<gene>
    <name evidence="2" type="ORF">FTW19_25030</name>
</gene>
<keyword evidence="1" id="KW-1133">Transmembrane helix</keyword>
<dbReference type="Proteomes" id="UP000321820">
    <property type="component" value="Chromosome"/>
</dbReference>
<dbReference type="KEGG" id="talb:FTW19_25030"/>
<sequence length="107" mass="11688">MATMTPPAPSRVVNRTHRAIRAQALKQQAQKRKVRSLYLPLIFGGVLLIAAMVTTAVILASDSDVEDTLPYASEQIFVLLMWLIPVSAAAIGVVWYKRVNAGRGGRN</sequence>
<protein>
    <submittedName>
        <fullName evidence="2">Uncharacterized protein</fullName>
    </submittedName>
</protein>
<dbReference type="RefSeq" id="WP_147650272.1">
    <property type="nucleotide sequence ID" value="NZ_CP042806.1"/>
</dbReference>
<dbReference type="AlphaFoldDB" id="A0A5B9EG02"/>
<name>A0A5B9EG02_9BACT</name>
<keyword evidence="3" id="KW-1185">Reference proteome</keyword>